<reference evidence="2 3" key="1">
    <citation type="journal article" date="2024" name="G3 (Bethesda)">
        <title>Genome assembly of Hibiscus sabdariffa L. provides insights into metabolisms of medicinal natural products.</title>
        <authorList>
            <person name="Kim T."/>
        </authorList>
    </citation>
    <scope>NUCLEOTIDE SEQUENCE [LARGE SCALE GENOMIC DNA]</scope>
    <source>
        <strain evidence="2">TK-2024</strain>
        <tissue evidence="2">Old leaves</tissue>
    </source>
</reference>
<protein>
    <submittedName>
        <fullName evidence="2">Uncharacterized protein</fullName>
    </submittedName>
</protein>
<evidence type="ECO:0000313" key="2">
    <source>
        <dbReference type="EMBL" id="KAK9003349.1"/>
    </source>
</evidence>
<organism evidence="2 3">
    <name type="scientific">Hibiscus sabdariffa</name>
    <name type="common">roselle</name>
    <dbReference type="NCBI Taxonomy" id="183260"/>
    <lineage>
        <taxon>Eukaryota</taxon>
        <taxon>Viridiplantae</taxon>
        <taxon>Streptophyta</taxon>
        <taxon>Embryophyta</taxon>
        <taxon>Tracheophyta</taxon>
        <taxon>Spermatophyta</taxon>
        <taxon>Magnoliopsida</taxon>
        <taxon>eudicotyledons</taxon>
        <taxon>Gunneridae</taxon>
        <taxon>Pentapetalae</taxon>
        <taxon>rosids</taxon>
        <taxon>malvids</taxon>
        <taxon>Malvales</taxon>
        <taxon>Malvaceae</taxon>
        <taxon>Malvoideae</taxon>
        <taxon>Hibiscus</taxon>
    </lineage>
</organism>
<dbReference type="Proteomes" id="UP001396334">
    <property type="component" value="Unassembled WGS sequence"/>
</dbReference>
<dbReference type="EMBL" id="JBBPBN010000034">
    <property type="protein sequence ID" value="KAK9003349.1"/>
    <property type="molecule type" value="Genomic_DNA"/>
</dbReference>
<comment type="caution">
    <text evidence="2">The sequence shown here is derived from an EMBL/GenBank/DDBJ whole genome shotgun (WGS) entry which is preliminary data.</text>
</comment>
<keyword evidence="3" id="KW-1185">Reference proteome</keyword>
<sequence>MLHLSSTPVRERAMQSVSVEDARDQKKSIIEEYVSNTDLEHEPMALEDGVVSPLEQFPGSTRPSDPGKLENPLTDKGSYVSKVAQGQHGMFGSGLEMDPDDDDIELLPKDIVIGKDGSYPTICFFDRVDRNMENSIIVCLFVRTIGFRTLPAWIHLSWKLDSFCTNGEPMGDGSHEVMEPVDSEFRSAKDAKGTDLEMVKEGMIGYRFVVIDEHEHGNEDEPHLELENMVPRHRESDMVNRRKGVVDTKIMHRAIPHVQLNAAYLESNLGRKSKSAKARSMEPGGNPNVIFHGFQDFRQLGVKGAWPAGIDHSLVEMINVVIHDGLVVELVQ</sequence>
<evidence type="ECO:0000256" key="1">
    <source>
        <dbReference type="SAM" id="MobiDB-lite"/>
    </source>
</evidence>
<proteinExistence type="predicted"/>
<evidence type="ECO:0000313" key="3">
    <source>
        <dbReference type="Proteomes" id="UP001396334"/>
    </source>
</evidence>
<name>A0ABR2QRU2_9ROSI</name>
<accession>A0ABR2QRU2</accession>
<gene>
    <name evidence="2" type="ORF">V6N11_060913</name>
</gene>
<feature type="region of interest" description="Disordered" evidence="1">
    <location>
        <begin position="1"/>
        <end position="26"/>
    </location>
</feature>
<feature type="region of interest" description="Disordered" evidence="1">
    <location>
        <begin position="53"/>
        <end position="76"/>
    </location>
</feature>